<dbReference type="PROSITE" id="PS00175">
    <property type="entry name" value="PG_MUTASE"/>
    <property type="match status" value="1"/>
</dbReference>
<evidence type="ECO:0000313" key="5">
    <source>
        <dbReference type="Proteomes" id="UP000678895"/>
    </source>
</evidence>
<dbReference type="RefSeq" id="WP_301627574.1">
    <property type="nucleotide sequence ID" value="NZ_BORS01000008.1"/>
</dbReference>
<keyword evidence="5" id="KW-1185">Reference proteome</keyword>
<dbReference type="InterPro" id="IPR001345">
    <property type="entry name" value="PG/BPGM_mutase_AS"/>
</dbReference>
<dbReference type="Pfam" id="PF00300">
    <property type="entry name" value="His_Phos_1"/>
    <property type="match status" value="1"/>
</dbReference>
<dbReference type="PANTHER" id="PTHR48100:SF1">
    <property type="entry name" value="HISTIDINE PHOSPHATASE FAMILY PROTEIN-RELATED"/>
    <property type="match status" value="1"/>
</dbReference>
<feature type="binding site" evidence="3">
    <location>
        <position position="55"/>
    </location>
    <ligand>
        <name>substrate</name>
    </ligand>
</feature>
<evidence type="ECO:0000256" key="3">
    <source>
        <dbReference type="PIRSR" id="PIRSR613078-2"/>
    </source>
</evidence>
<dbReference type="Gene3D" id="3.40.50.1240">
    <property type="entry name" value="Phosphoglycerate mutase-like"/>
    <property type="match status" value="1"/>
</dbReference>
<dbReference type="InterPro" id="IPR013078">
    <property type="entry name" value="His_Pase_superF_clade-1"/>
</dbReference>
<gene>
    <name evidence="4" type="primary">gpmB</name>
    <name evidence="4" type="ORF">J41TS4_25940</name>
</gene>
<dbReference type="EMBL" id="BORS01000008">
    <property type="protein sequence ID" value="GIO42836.1"/>
    <property type="molecule type" value="Genomic_DNA"/>
</dbReference>
<accession>A0A920CJJ4</accession>
<keyword evidence="1" id="KW-0324">Glycolysis</keyword>
<organism evidence="4 5">
    <name type="scientific">Paenibacillus apis</name>
    <dbReference type="NCBI Taxonomy" id="1792174"/>
    <lineage>
        <taxon>Bacteria</taxon>
        <taxon>Bacillati</taxon>
        <taxon>Bacillota</taxon>
        <taxon>Bacilli</taxon>
        <taxon>Bacillales</taxon>
        <taxon>Paenibacillaceae</taxon>
        <taxon>Paenibacillus</taxon>
    </lineage>
</organism>
<evidence type="ECO:0000313" key="4">
    <source>
        <dbReference type="EMBL" id="GIO42836.1"/>
    </source>
</evidence>
<dbReference type="InterPro" id="IPR050275">
    <property type="entry name" value="PGM_Phosphatase"/>
</dbReference>
<dbReference type="SUPFAM" id="SSF53254">
    <property type="entry name" value="Phosphoglycerate mutase-like"/>
    <property type="match status" value="1"/>
</dbReference>
<dbReference type="GO" id="GO:0005737">
    <property type="term" value="C:cytoplasm"/>
    <property type="evidence" value="ECO:0007669"/>
    <property type="project" value="TreeGrafter"/>
</dbReference>
<dbReference type="GO" id="GO:0016791">
    <property type="term" value="F:phosphatase activity"/>
    <property type="evidence" value="ECO:0007669"/>
    <property type="project" value="TreeGrafter"/>
</dbReference>
<dbReference type="PANTHER" id="PTHR48100">
    <property type="entry name" value="BROAD-SPECIFICITY PHOSPHATASE YOR283W-RELATED"/>
    <property type="match status" value="1"/>
</dbReference>
<dbReference type="InterPro" id="IPR029033">
    <property type="entry name" value="His_PPase_superfam"/>
</dbReference>
<dbReference type="CDD" id="cd07067">
    <property type="entry name" value="HP_PGM_like"/>
    <property type="match status" value="1"/>
</dbReference>
<protein>
    <submittedName>
        <fullName evidence="4">Phosphoglycerate mutase</fullName>
    </submittedName>
</protein>
<evidence type="ECO:0000256" key="1">
    <source>
        <dbReference type="ARBA" id="ARBA00023152"/>
    </source>
</evidence>
<evidence type="ECO:0000256" key="2">
    <source>
        <dbReference type="ARBA" id="ARBA00023235"/>
    </source>
</evidence>
<dbReference type="SMART" id="SM00855">
    <property type="entry name" value="PGAM"/>
    <property type="match status" value="1"/>
</dbReference>
<dbReference type="Proteomes" id="UP000678895">
    <property type="component" value="Unassembled WGS sequence"/>
</dbReference>
<sequence>MNLYVIRHGQSTMNIGKGGGADCELSEIGYWQAQQIPTYFKDIKVKVIFSSPLRRALLSALPLARACNLPVILVPEMSEMFLDQWTEYRDYNWLRCDQIESDYDNVRFIHTHDKSKQWWPVWPEDQRAVRARVRSFYDRHIAPELGTDENIVVVGHGQSTADLKQIANPGDMIPVYNAGIVKFTMRADGKCESAEVFTEHLGIHVAD</sequence>
<name>A0A920CJJ4_9BACL</name>
<proteinExistence type="predicted"/>
<dbReference type="AlphaFoldDB" id="A0A920CJJ4"/>
<keyword evidence="2" id="KW-0413">Isomerase</keyword>
<comment type="caution">
    <text evidence="4">The sequence shown here is derived from an EMBL/GenBank/DDBJ whole genome shotgun (WGS) entry which is preliminary data.</text>
</comment>
<reference evidence="4" key="1">
    <citation type="submission" date="2021-03" db="EMBL/GenBank/DDBJ databases">
        <title>Antimicrobial resistance genes in bacteria isolated from Japanese honey, and their potential for conferring macrolide and lincosamide resistance in the American foulbrood pathogen Paenibacillus larvae.</title>
        <authorList>
            <person name="Okamoto M."/>
            <person name="Kumagai M."/>
            <person name="Kanamori H."/>
            <person name="Takamatsu D."/>
        </authorList>
    </citation>
    <scope>NUCLEOTIDE SEQUENCE</scope>
    <source>
        <strain evidence="4">J41TS4</strain>
    </source>
</reference>
<feature type="binding site" evidence="3">
    <location>
        <begin position="7"/>
        <end position="14"/>
    </location>
    <ligand>
        <name>substrate</name>
    </ligand>
</feature>